<accession>A0A210QSF4</accession>
<keyword evidence="2" id="KW-0472">Membrane</keyword>
<sequence length="502" mass="52121">MAATAQISCHAGHFVFTFLLALCVLSNGGIALSTTIQATRTSAYLSSGYATSVVASDVSSSDFQSVELSPTPNISDDETSTVTSSTLDSSSGSVLTTPSAIVETSVILVTSFSFNYTATTPTVGTPTTDTFINRTDVTSYLFSTSSNDLTSTAGISSSIGTASAQTSTPMDQLNSSIISTDLGSDLSSAISPSTTYLAIESSLYTETPTVTDLVLSSSRSFGDITSAPFMVTSTSLASEMTESSLQPSTVMSNISSVVNEITATLTSTTTDGTLTSTYTPSSLSPSSSPEFTSSSEGLFITATTHANTPVYTSTQHATTTTSAFLKTSSEISQTEHVTSSSYSSYSASSSSVVIAPTSTSDAGLMSSTMSVTPDPNILAELDNLRSKVQELEATNSGLQTATIVLAIVIVLIILAVIGLVYLRRRRMAKRKKNRFAGIDADLTTPVIQRPKLAFGQSGHADIFGGRISTATLDGSEEMSTLGTFSTLPKSTAVCNNNMDTPS</sequence>
<dbReference type="EMBL" id="NEDP02002179">
    <property type="protein sequence ID" value="OWF51654.1"/>
    <property type="molecule type" value="Genomic_DNA"/>
</dbReference>
<evidence type="ECO:0000256" key="2">
    <source>
        <dbReference type="SAM" id="Phobius"/>
    </source>
</evidence>
<keyword evidence="5" id="KW-1185">Reference proteome</keyword>
<feature type="region of interest" description="Disordered" evidence="1">
    <location>
        <begin position="67"/>
        <end position="92"/>
    </location>
</feature>
<feature type="compositionally biased region" description="Low complexity" evidence="1">
    <location>
        <begin position="80"/>
        <end position="92"/>
    </location>
</feature>
<name>A0A210QSF4_MIZYE</name>
<feature type="region of interest" description="Disordered" evidence="1">
    <location>
        <begin position="270"/>
        <end position="290"/>
    </location>
</feature>
<evidence type="ECO:0000256" key="3">
    <source>
        <dbReference type="SAM" id="SignalP"/>
    </source>
</evidence>
<evidence type="ECO:0000313" key="5">
    <source>
        <dbReference type="Proteomes" id="UP000242188"/>
    </source>
</evidence>
<keyword evidence="2" id="KW-0812">Transmembrane</keyword>
<reference evidence="4 5" key="1">
    <citation type="journal article" date="2017" name="Nat. Ecol. Evol.">
        <title>Scallop genome provides insights into evolution of bilaterian karyotype and development.</title>
        <authorList>
            <person name="Wang S."/>
            <person name="Zhang J."/>
            <person name="Jiao W."/>
            <person name="Li J."/>
            <person name="Xun X."/>
            <person name="Sun Y."/>
            <person name="Guo X."/>
            <person name="Huan P."/>
            <person name="Dong B."/>
            <person name="Zhang L."/>
            <person name="Hu X."/>
            <person name="Sun X."/>
            <person name="Wang J."/>
            <person name="Zhao C."/>
            <person name="Wang Y."/>
            <person name="Wang D."/>
            <person name="Huang X."/>
            <person name="Wang R."/>
            <person name="Lv J."/>
            <person name="Li Y."/>
            <person name="Zhang Z."/>
            <person name="Liu B."/>
            <person name="Lu W."/>
            <person name="Hui Y."/>
            <person name="Liang J."/>
            <person name="Zhou Z."/>
            <person name="Hou R."/>
            <person name="Li X."/>
            <person name="Liu Y."/>
            <person name="Li H."/>
            <person name="Ning X."/>
            <person name="Lin Y."/>
            <person name="Zhao L."/>
            <person name="Xing Q."/>
            <person name="Dou J."/>
            <person name="Li Y."/>
            <person name="Mao J."/>
            <person name="Guo H."/>
            <person name="Dou H."/>
            <person name="Li T."/>
            <person name="Mu C."/>
            <person name="Jiang W."/>
            <person name="Fu Q."/>
            <person name="Fu X."/>
            <person name="Miao Y."/>
            <person name="Liu J."/>
            <person name="Yu Q."/>
            <person name="Li R."/>
            <person name="Liao H."/>
            <person name="Li X."/>
            <person name="Kong Y."/>
            <person name="Jiang Z."/>
            <person name="Chourrout D."/>
            <person name="Li R."/>
            <person name="Bao Z."/>
        </authorList>
    </citation>
    <scope>NUCLEOTIDE SEQUENCE [LARGE SCALE GENOMIC DNA]</scope>
    <source>
        <strain evidence="4 5">PY_sf001</strain>
    </source>
</reference>
<proteinExistence type="predicted"/>
<organism evidence="4 5">
    <name type="scientific">Mizuhopecten yessoensis</name>
    <name type="common">Japanese scallop</name>
    <name type="synonym">Patinopecten yessoensis</name>
    <dbReference type="NCBI Taxonomy" id="6573"/>
    <lineage>
        <taxon>Eukaryota</taxon>
        <taxon>Metazoa</taxon>
        <taxon>Spiralia</taxon>
        <taxon>Lophotrochozoa</taxon>
        <taxon>Mollusca</taxon>
        <taxon>Bivalvia</taxon>
        <taxon>Autobranchia</taxon>
        <taxon>Pteriomorphia</taxon>
        <taxon>Pectinida</taxon>
        <taxon>Pectinoidea</taxon>
        <taxon>Pectinidae</taxon>
        <taxon>Mizuhopecten</taxon>
    </lineage>
</organism>
<keyword evidence="2" id="KW-1133">Transmembrane helix</keyword>
<dbReference type="STRING" id="6573.A0A210QSF4"/>
<dbReference type="OrthoDB" id="10577643at2759"/>
<dbReference type="Proteomes" id="UP000242188">
    <property type="component" value="Unassembled WGS sequence"/>
</dbReference>
<evidence type="ECO:0000256" key="1">
    <source>
        <dbReference type="SAM" id="MobiDB-lite"/>
    </source>
</evidence>
<protein>
    <submittedName>
        <fullName evidence="4">Uncharacterized protein</fullName>
    </submittedName>
</protein>
<keyword evidence="3" id="KW-0732">Signal</keyword>
<feature type="chain" id="PRO_5013301492" evidence="3">
    <location>
        <begin position="32"/>
        <end position="502"/>
    </location>
</feature>
<feature type="signal peptide" evidence="3">
    <location>
        <begin position="1"/>
        <end position="31"/>
    </location>
</feature>
<dbReference type="AlphaFoldDB" id="A0A210QSF4"/>
<feature type="transmembrane region" description="Helical" evidence="2">
    <location>
        <begin position="403"/>
        <end position="422"/>
    </location>
</feature>
<evidence type="ECO:0000313" key="4">
    <source>
        <dbReference type="EMBL" id="OWF51654.1"/>
    </source>
</evidence>
<gene>
    <name evidence="4" type="ORF">KP79_PYT11717</name>
</gene>
<comment type="caution">
    <text evidence="4">The sequence shown here is derived from an EMBL/GenBank/DDBJ whole genome shotgun (WGS) entry which is preliminary data.</text>
</comment>